<keyword evidence="20" id="KW-1185">Reference proteome</keyword>
<feature type="transmembrane region" description="Helical" evidence="17">
    <location>
        <begin position="28"/>
        <end position="47"/>
    </location>
</feature>
<accession>A0A6N1X3T2</accession>
<dbReference type="AlphaFoldDB" id="A0A6N1X3T2"/>
<dbReference type="SUPFAM" id="SSF46785">
    <property type="entry name" value="Winged helix' DNA-binding domain"/>
    <property type="match status" value="1"/>
</dbReference>
<keyword evidence="8" id="KW-0159">Chromosome partition</keyword>
<dbReference type="Gene3D" id="3.40.50.300">
    <property type="entry name" value="P-loop containing nucleotide triphosphate hydrolases"/>
    <property type="match status" value="1"/>
</dbReference>
<feature type="transmembrane region" description="Helical" evidence="17">
    <location>
        <begin position="122"/>
        <end position="141"/>
    </location>
</feature>
<dbReference type="PANTHER" id="PTHR22683:SF41">
    <property type="entry name" value="DNA TRANSLOCASE FTSK"/>
    <property type="match status" value="1"/>
</dbReference>
<organism evidence="19 20">
    <name type="scientific">Comamonas antarctica</name>
    <dbReference type="NCBI Taxonomy" id="2743470"/>
    <lineage>
        <taxon>Bacteria</taxon>
        <taxon>Pseudomonadati</taxon>
        <taxon>Pseudomonadota</taxon>
        <taxon>Betaproteobacteria</taxon>
        <taxon>Burkholderiales</taxon>
        <taxon>Comamonadaceae</taxon>
        <taxon>Comamonas</taxon>
    </lineage>
</organism>
<evidence type="ECO:0000256" key="11">
    <source>
        <dbReference type="ARBA" id="ARBA00023125"/>
    </source>
</evidence>
<evidence type="ECO:0000256" key="8">
    <source>
        <dbReference type="ARBA" id="ARBA00022829"/>
    </source>
</evidence>
<feature type="domain" description="FtsK" evidence="18">
    <location>
        <begin position="420"/>
        <end position="629"/>
    </location>
</feature>
<evidence type="ECO:0000313" key="19">
    <source>
        <dbReference type="EMBL" id="QKV54109.1"/>
    </source>
</evidence>
<dbReference type="GO" id="GO:0007059">
    <property type="term" value="P:chromosome segregation"/>
    <property type="evidence" value="ECO:0007669"/>
    <property type="project" value="UniProtKB-KW"/>
</dbReference>
<comment type="subcellular location">
    <subcellularLocation>
        <location evidence="1">Cell inner membrane</location>
    </subcellularLocation>
    <subcellularLocation>
        <location evidence="2">Cell membrane</location>
        <topology evidence="2">Multi-pass membrane protein</topology>
    </subcellularLocation>
</comment>
<sequence length="775" mass="84337">MTYTLNALNSSSGKSSSRTGLARFGHEVSLIIGLLALVFLLLSLLSYSPQDAAWSTSGATQGPLVHNWVGRSGAWLADTCYFGFGFSIWWLVLAAVANWFASLLRWTRGGVAPAEPLWRRRLRFWGGLALLLLASTALEWSRMYRFEPLLPGHAGGVIGYVFGLNGMHWLGFTGSGLAGIVLLVLGAALVFGFSWGQLAERLGGRIYSMVRVSRAQHEKAKDVAVGRKAARAREVVVQEERSESVESHPLPIQIIEPVVEPAAAPSERVIKEKQKPLFHDLPDTKLPQVDLLDEAQQRQETVSADTLEMTSRMIEKKLKDFGVEVRVVAAMPGPVITRYEIEPATGVKGSQVVGLGKDLARSLSLVSIRVVETIPGKNYMALELPNAKRQSIRLSEVLGSKVYHDAKSMLTMGLGKDIVGNPVVADLAKMPHVLVAGTTGSGKSVGINAMILSLLYKAEARDVRLLMIDPKMLEMSVYEGIPHLLCPVVTDMKQAANGLTWCVAEMERRYKLMSKLGVRNLAGYNAKIDEAKAKESFIYNPFSLTPESPEPLDRLPHIVIVIDELADLMMVVGKKIEELIARLAQKARAAGIHLILATQRPSVDVITGLIKANIPTRIAFQVSSKIDSRTVLDQMGAEALLGMGDMLYMASGTGLPIRVHGAFVSDEEVHRVVDYLKEQGEPDYIEGVLEGGVADGDGEAGGGEGGGNGETDPMYDQAVEVVLKDRKASISYVQRKLRIGYNRSARLLEDMEKAGLVSSLTTSGQREVLVPARNE</sequence>
<dbReference type="InterPro" id="IPR002543">
    <property type="entry name" value="FtsK_dom"/>
</dbReference>
<feature type="binding site" evidence="16">
    <location>
        <begin position="437"/>
        <end position="444"/>
    </location>
    <ligand>
        <name>ATP</name>
        <dbReference type="ChEBI" id="CHEBI:30616"/>
    </ligand>
</feature>
<dbReference type="FunFam" id="3.40.50.300:FF:000209">
    <property type="entry name" value="Cell division protein FtsK"/>
    <property type="match status" value="1"/>
</dbReference>
<evidence type="ECO:0000256" key="13">
    <source>
        <dbReference type="ARBA" id="ARBA00023306"/>
    </source>
</evidence>
<comment type="subunit">
    <text evidence="15">Homohexamer. Forms a ring that surrounds DNA.</text>
</comment>
<evidence type="ECO:0000259" key="18">
    <source>
        <dbReference type="PROSITE" id="PS50901"/>
    </source>
</evidence>
<keyword evidence="5" id="KW-0132">Cell division</keyword>
<feature type="transmembrane region" description="Helical" evidence="17">
    <location>
        <begin position="81"/>
        <end position="101"/>
    </location>
</feature>
<dbReference type="GO" id="GO:0051301">
    <property type="term" value="P:cell division"/>
    <property type="evidence" value="ECO:0007669"/>
    <property type="project" value="UniProtKB-KW"/>
</dbReference>
<keyword evidence="13" id="KW-0131">Cell cycle</keyword>
<dbReference type="PANTHER" id="PTHR22683">
    <property type="entry name" value="SPORULATION PROTEIN RELATED"/>
    <property type="match status" value="1"/>
</dbReference>
<dbReference type="InterPro" id="IPR018541">
    <property type="entry name" value="Ftsk_gamma"/>
</dbReference>
<evidence type="ECO:0000256" key="17">
    <source>
        <dbReference type="SAM" id="Phobius"/>
    </source>
</evidence>
<dbReference type="GO" id="GO:0005886">
    <property type="term" value="C:plasma membrane"/>
    <property type="evidence" value="ECO:0007669"/>
    <property type="project" value="UniProtKB-SubCell"/>
</dbReference>
<dbReference type="SUPFAM" id="SSF52540">
    <property type="entry name" value="P-loop containing nucleoside triphosphate hydrolases"/>
    <property type="match status" value="1"/>
</dbReference>
<dbReference type="Pfam" id="PF01580">
    <property type="entry name" value="FtsK_SpoIIIE"/>
    <property type="match status" value="1"/>
</dbReference>
<gene>
    <name evidence="19" type="ORF">HUK68_15035</name>
</gene>
<dbReference type="PROSITE" id="PS50901">
    <property type="entry name" value="FTSK"/>
    <property type="match status" value="1"/>
</dbReference>
<evidence type="ECO:0000256" key="6">
    <source>
        <dbReference type="ARBA" id="ARBA00022692"/>
    </source>
</evidence>
<comment type="function">
    <text evidence="14">Essential cell division protein that coordinates cell division and chromosome segregation. The N-terminus is involved in assembly of the cell-division machinery. The C-terminus functions as a DNA motor that moves dsDNA in an ATP-dependent manner towards the dif recombination site, which is located within the replication terminus region. Translocation stops specifically at Xer-dif sites, where FtsK interacts with the Xer recombinase, allowing activation of chromosome unlinking by recombination. FtsK orienting polar sequences (KOPS) guide the direction of DNA translocation. FtsK can remove proteins from DNA as it translocates, but translocation stops specifically at XerCD-dif site, thereby preventing removal of XerC and XerD from dif.</text>
</comment>
<keyword evidence="7 16" id="KW-0547">Nucleotide-binding</keyword>
<evidence type="ECO:0000256" key="16">
    <source>
        <dbReference type="PROSITE-ProRule" id="PRU00289"/>
    </source>
</evidence>
<dbReference type="Proteomes" id="UP000509579">
    <property type="component" value="Chromosome"/>
</dbReference>
<evidence type="ECO:0000256" key="9">
    <source>
        <dbReference type="ARBA" id="ARBA00022840"/>
    </source>
</evidence>
<dbReference type="InterPro" id="IPR041027">
    <property type="entry name" value="FtsK_alpha"/>
</dbReference>
<name>A0A6N1X3T2_9BURK</name>
<dbReference type="EMBL" id="CP054840">
    <property type="protein sequence ID" value="QKV54109.1"/>
    <property type="molecule type" value="Genomic_DNA"/>
</dbReference>
<dbReference type="InterPro" id="IPR050206">
    <property type="entry name" value="FtsK/SpoIIIE/SftA"/>
</dbReference>
<evidence type="ECO:0000313" key="20">
    <source>
        <dbReference type="Proteomes" id="UP000509579"/>
    </source>
</evidence>
<dbReference type="KEGG" id="aant:HUK68_15035"/>
<evidence type="ECO:0000256" key="10">
    <source>
        <dbReference type="ARBA" id="ARBA00022989"/>
    </source>
</evidence>
<dbReference type="InterPro" id="IPR025199">
    <property type="entry name" value="FtsK_4TM"/>
</dbReference>
<dbReference type="Pfam" id="PF09397">
    <property type="entry name" value="FtsK_gamma"/>
    <property type="match status" value="1"/>
</dbReference>
<dbReference type="Gene3D" id="1.10.10.10">
    <property type="entry name" value="Winged helix-like DNA-binding domain superfamily/Winged helix DNA-binding domain"/>
    <property type="match status" value="1"/>
</dbReference>
<dbReference type="GO" id="GO:0003677">
    <property type="term" value="F:DNA binding"/>
    <property type="evidence" value="ECO:0007669"/>
    <property type="project" value="UniProtKB-KW"/>
</dbReference>
<evidence type="ECO:0000256" key="15">
    <source>
        <dbReference type="ARBA" id="ARBA00025923"/>
    </source>
</evidence>
<keyword evidence="4" id="KW-1003">Cell membrane</keyword>
<evidence type="ECO:0000256" key="4">
    <source>
        <dbReference type="ARBA" id="ARBA00022475"/>
    </source>
</evidence>
<dbReference type="RefSeq" id="WP_175504911.1">
    <property type="nucleotide sequence ID" value="NZ_CAURQT010000022.1"/>
</dbReference>
<keyword evidence="9 16" id="KW-0067">ATP-binding</keyword>
<keyword evidence="6 17" id="KW-0812">Transmembrane</keyword>
<evidence type="ECO:0000256" key="1">
    <source>
        <dbReference type="ARBA" id="ARBA00004533"/>
    </source>
</evidence>
<dbReference type="Pfam" id="PF17854">
    <property type="entry name" value="FtsK_alpha"/>
    <property type="match status" value="1"/>
</dbReference>
<keyword evidence="10 17" id="KW-1133">Transmembrane helix</keyword>
<dbReference type="InterPro" id="IPR036388">
    <property type="entry name" value="WH-like_DNA-bd_sf"/>
</dbReference>
<evidence type="ECO:0000256" key="7">
    <source>
        <dbReference type="ARBA" id="ARBA00022741"/>
    </source>
</evidence>
<evidence type="ECO:0000256" key="12">
    <source>
        <dbReference type="ARBA" id="ARBA00023136"/>
    </source>
</evidence>
<keyword evidence="12 17" id="KW-0472">Membrane</keyword>
<dbReference type="InterPro" id="IPR027417">
    <property type="entry name" value="P-loop_NTPase"/>
</dbReference>
<dbReference type="InterPro" id="IPR036390">
    <property type="entry name" value="WH_DNA-bd_sf"/>
</dbReference>
<evidence type="ECO:0000256" key="3">
    <source>
        <dbReference type="ARBA" id="ARBA00006474"/>
    </source>
</evidence>
<dbReference type="CDD" id="cd01127">
    <property type="entry name" value="TrwB_TraG_TraD_VirD4"/>
    <property type="match status" value="1"/>
</dbReference>
<dbReference type="Pfam" id="PF13491">
    <property type="entry name" value="FtsK_4TM"/>
    <property type="match status" value="1"/>
</dbReference>
<dbReference type="SMART" id="SM00843">
    <property type="entry name" value="Ftsk_gamma"/>
    <property type="match status" value="1"/>
</dbReference>
<feature type="transmembrane region" description="Helical" evidence="17">
    <location>
        <begin position="169"/>
        <end position="195"/>
    </location>
</feature>
<protein>
    <submittedName>
        <fullName evidence="19">DNA translocase FtsK 4TM domain-containing protein</fullName>
    </submittedName>
</protein>
<keyword evidence="11" id="KW-0238">DNA-binding</keyword>
<dbReference type="Gene3D" id="3.30.980.40">
    <property type="match status" value="1"/>
</dbReference>
<proteinExistence type="inferred from homology"/>
<dbReference type="GO" id="GO:0005524">
    <property type="term" value="F:ATP binding"/>
    <property type="evidence" value="ECO:0007669"/>
    <property type="project" value="UniProtKB-UniRule"/>
</dbReference>
<evidence type="ECO:0000256" key="5">
    <source>
        <dbReference type="ARBA" id="ARBA00022618"/>
    </source>
</evidence>
<reference evidence="19 20" key="1">
    <citation type="submission" date="2020-06" db="EMBL/GenBank/DDBJ databases">
        <title>Acidovorax antarctica sp. nov., isolated from Corinth ice sheet soil, Antarctic Fields Peninsula.</title>
        <authorList>
            <person name="Xu Q."/>
            <person name="Peng F."/>
        </authorList>
    </citation>
    <scope>NUCLEOTIDE SEQUENCE [LARGE SCALE GENOMIC DNA]</scope>
    <source>
        <strain evidence="19 20">16-35-5</strain>
    </source>
</reference>
<comment type="similarity">
    <text evidence="3">Belongs to the FtsK/SpoIIIE/SftA family.</text>
</comment>
<evidence type="ECO:0000256" key="2">
    <source>
        <dbReference type="ARBA" id="ARBA00004651"/>
    </source>
</evidence>
<evidence type="ECO:0000256" key="14">
    <source>
        <dbReference type="ARBA" id="ARBA00024784"/>
    </source>
</evidence>